<dbReference type="OrthoDB" id="2325752at2759"/>
<comment type="caution">
    <text evidence="2">The sequence shown here is derived from an EMBL/GenBank/DDBJ whole genome shotgun (WGS) entry which is preliminary data.</text>
</comment>
<dbReference type="AlphaFoldDB" id="A0A9N9HYC1"/>
<proteinExistence type="predicted"/>
<gene>
    <name evidence="2" type="ORF">ALEPTO_LOCUS11949</name>
</gene>
<dbReference type="EMBL" id="CAJVPS010022952">
    <property type="protein sequence ID" value="CAG8712223.1"/>
    <property type="molecule type" value="Genomic_DNA"/>
</dbReference>
<sequence length="160" mass="18426">FGTYGRAELLYGEKLALDLGNIITNRVFFFLAGSFFSAILWLGLDNERLIYSNFIFEERKMGDNDRINIDLNCYFSISGYQHYTRTFNVFNGDKVRKSLIPQVRAGLPDGLTNANFRLRIYFPTVGDYFAIMNPDSNIYDHFSTNPNQDVVHIIVELLPS</sequence>
<name>A0A9N9HYC1_9GLOM</name>
<feature type="non-terminal residue" evidence="2">
    <location>
        <position position="1"/>
    </location>
</feature>
<keyword evidence="1" id="KW-1133">Transmembrane helix</keyword>
<dbReference type="Proteomes" id="UP000789508">
    <property type="component" value="Unassembled WGS sequence"/>
</dbReference>
<keyword evidence="1" id="KW-0812">Transmembrane</keyword>
<keyword evidence="3" id="KW-1185">Reference proteome</keyword>
<feature type="transmembrane region" description="Helical" evidence="1">
    <location>
        <begin position="27"/>
        <end position="44"/>
    </location>
</feature>
<keyword evidence="1" id="KW-0472">Membrane</keyword>
<evidence type="ECO:0000313" key="2">
    <source>
        <dbReference type="EMBL" id="CAG8712223.1"/>
    </source>
</evidence>
<feature type="non-terminal residue" evidence="2">
    <location>
        <position position="160"/>
    </location>
</feature>
<organism evidence="2 3">
    <name type="scientific">Ambispora leptoticha</name>
    <dbReference type="NCBI Taxonomy" id="144679"/>
    <lineage>
        <taxon>Eukaryota</taxon>
        <taxon>Fungi</taxon>
        <taxon>Fungi incertae sedis</taxon>
        <taxon>Mucoromycota</taxon>
        <taxon>Glomeromycotina</taxon>
        <taxon>Glomeromycetes</taxon>
        <taxon>Archaeosporales</taxon>
        <taxon>Ambisporaceae</taxon>
        <taxon>Ambispora</taxon>
    </lineage>
</organism>
<protein>
    <submittedName>
        <fullName evidence="2">6600_t:CDS:1</fullName>
    </submittedName>
</protein>
<reference evidence="2" key="1">
    <citation type="submission" date="2021-06" db="EMBL/GenBank/DDBJ databases">
        <authorList>
            <person name="Kallberg Y."/>
            <person name="Tangrot J."/>
            <person name="Rosling A."/>
        </authorList>
    </citation>
    <scope>NUCLEOTIDE SEQUENCE</scope>
    <source>
        <strain evidence="2">FL130A</strain>
    </source>
</reference>
<evidence type="ECO:0000313" key="3">
    <source>
        <dbReference type="Proteomes" id="UP000789508"/>
    </source>
</evidence>
<evidence type="ECO:0000256" key="1">
    <source>
        <dbReference type="SAM" id="Phobius"/>
    </source>
</evidence>
<accession>A0A9N9HYC1</accession>